<dbReference type="PIRSF" id="PIRSF004749">
    <property type="entry name" value="Pep_def"/>
    <property type="match status" value="1"/>
</dbReference>
<organism evidence="8">
    <name type="scientific">Bactrocera dorsalis</name>
    <name type="common">Oriental fruit fly</name>
    <name type="synonym">Dacus dorsalis</name>
    <dbReference type="NCBI Taxonomy" id="27457"/>
    <lineage>
        <taxon>Eukaryota</taxon>
        <taxon>Metazoa</taxon>
        <taxon>Ecdysozoa</taxon>
        <taxon>Arthropoda</taxon>
        <taxon>Hexapoda</taxon>
        <taxon>Insecta</taxon>
        <taxon>Pterygota</taxon>
        <taxon>Neoptera</taxon>
        <taxon>Endopterygota</taxon>
        <taxon>Diptera</taxon>
        <taxon>Brachycera</taxon>
        <taxon>Muscomorpha</taxon>
        <taxon>Tephritoidea</taxon>
        <taxon>Tephritidae</taxon>
        <taxon>Bactrocera</taxon>
        <taxon>Bactrocera</taxon>
    </lineage>
</organism>
<evidence type="ECO:0000256" key="2">
    <source>
        <dbReference type="ARBA" id="ARBA00022723"/>
    </source>
</evidence>
<dbReference type="PANTHER" id="PTHR10458:SF2">
    <property type="entry name" value="PEPTIDE DEFORMYLASE, MITOCHONDRIAL"/>
    <property type="match status" value="1"/>
</dbReference>
<comment type="function">
    <text evidence="5 7">Removes the formyl group from the N-terminal Met of newly synthesized proteins.</text>
</comment>
<evidence type="ECO:0000313" key="8">
    <source>
        <dbReference type="EMBL" id="JAC58656.1"/>
    </source>
</evidence>
<dbReference type="GeneID" id="105226646"/>
<evidence type="ECO:0000256" key="6">
    <source>
        <dbReference type="ARBA" id="ARBA00048875"/>
    </source>
</evidence>
<evidence type="ECO:0000256" key="4">
    <source>
        <dbReference type="ARBA" id="ARBA00022917"/>
    </source>
</evidence>
<evidence type="ECO:0000256" key="5">
    <source>
        <dbReference type="ARBA" id="ARBA00037114"/>
    </source>
</evidence>
<dbReference type="EC" id="3.5.1.88" evidence="7"/>
<dbReference type="InterPro" id="IPR036821">
    <property type="entry name" value="Peptide_deformylase_sf"/>
</dbReference>
<dbReference type="PANTHER" id="PTHR10458">
    <property type="entry name" value="PEPTIDE DEFORMYLASE"/>
    <property type="match status" value="1"/>
</dbReference>
<dbReference type="Pfam" id="PF01327">
    <property type="entry name" value="Pep_deformylase"/>
    <property type="match status" value="1"/>
</dbReference>
<evidence type="ECO:0000256" key="3">
    <source>
        <dbReference type="ARBA" id="ARBA00022801"/>
    </source>
</evidence>
<dbReference type="OrthoDB" id="276063at2759"/>
<dbReference type="HAMAP" id="MF_00163">
    <property type="entry name" value="Pep_deformylase"/>
    <property type="match status" value="1"/>
</dbReference>
<keyword evidence="4 7" id="KW-0648">Protein biosynthesis</keyword>
<keyword evidence="2 7" id="KW-0479">Metal-binding</keyword>
<comment type="similarity">
    <text evidence="1 7">Belongs to the polypeptide deformylase family.</text>
</comment>
<dbReference type="Gene3D" id="3.90.45.10">
    <property type="entry name" value="Peptide deformylase"/>
    <property type="match status" value="1"/>
</dbReference>
<dbReference type="KEGG" id="bdr:105226646"/>
<protein>
    <recommendedName>
        <fullName evidence="7">Peptide deformylase</fullName>
        <ecNumber evidence="7">3.5.1.88</ecNumber>
    </recommendedName>
</protein>
<dbReference type="SUPFAM" id="SSF56420">
    <property type="entry name" value="Peptide deformylase"/>
    <property type="match status" value="1"/>
</dbReference>
<dbReference type="AlphaFoldDB" id="A0A034WSX3"/>
<reference evidence="8" key="1">
    <citation type="journal article" date="2014" name="BMC Genomics">
        <title>Characterizing the developmental transcriptome of the oriental fruit fly, Bactrocera dorsalis (Diptera: Tephritidae) through comparative genomic analysis with Drosophila melanogaster utilizing modENCODE datasets.</title>
        <authorList>
            <person name="Geib S.M."/>
            <person name="Calla B."/>
            <person name="Hall B."/>
            <person name="Hou S."/>
            <person name="Manoukis N.C."/>
        </authorList>
    </citation>
    <scope>NUCLEOTIDE SEQUENCE</scope>
    <source>
        <strain evidence="8">Punador</strain>
    </source>
</reference>
<dbReference type="GO" id="GO:0042586">
    <property type="term" value="F:peptide deformylase activity"/>
    <property type="evidence" value="ECO:0007669"/>
    <property type="project" value="UniProtKB-EC"/>
</dbReference>
<gene>
    <name evidence="8" type="primary">DEFM</name>
</gene>
<evidence type="ECO:0000256" key="1">
    <source>
        <dbReference type="ARBA" id="ARBA00010759"/>
    </source>
</evidence>
<dbReference type="GO" id="GO:0006412">
    <property type="term" value="P:translation"/>
    <property type="evidence" value="ECO:0007669"/>
    <property type="project" value="UniProtKB-KW"/>
</dbReference>
<dbReference type="GO" id="GO:0046872">
    <property type="term" value="F:metal ion binding"/>
    <property type="evidence" value="ECO:0007669"/>
    <property type="project" value="UniProtKB-KW"/>
</dbReference>
<dbReference type="FunFam" id="3.90.45.10:FF:000003">
    <property type="entry name" value="Peptide deformylase"/>
    <property type="match status" value="1"/>
</dbReference>
<dbReference type="CDD" id="cd00487">
    <property type="entry name" value="Pep_deformylase"/>
    <property type="match status" value="1"/>
</dbReference>
<sequence>MQLQIVRLLTWKIANQGKRFITTSNRKEKTFRKLYQEFWSPKSIHNPPYEHFTQIGDPVLRTKAAEVPGDLINSKEVEHIVEKMIKVLRKFDCVGVAAPQIGISLRIIVMEFREGLIDILPKPVYEARKMSTLPLTVVINPTLTVTNYEKHKHPEGCMSVRGYSAEVERFHSVMLKGKNLSGVENKVELSGWNARIAQHEMDHLDGKLYIDRMDSSTFICTCWETVNAKSGRVEIPFYK</sequence>
<proteinExistence type="inferred from homology"/>
<dbReference type="GO" id="GO:0005739">
    <property type="term" value="C:mitochondrion"/>
    <property type="evidence" value="ECO:0007669"/>
    <property type="project" value="UniProtKB-ARBA"/>
</dbReference>
<dbReference type="InterPro" id="IPR023635">
    <property type="entry name" value="Peptide_deformylase"/>
</dbReference>
<dbReference type="EMBL" id="GAKP01000296">
    <property type="protein sequence ID" value="JAC58656.1"/>
    <property type="molecule type" value="Transcribed_RNA"/>
</dbReference>
<dbReference type="NCBIfam" id="NF001159">
    <property type="entry name" value="PRK00150.1-3"/>
    <property type="match status" value="1"/>
</dbReference>
<comment type="catalytic activity">
    <reaction evidence="6 7">
        <text>N-terminal N-formyl-L-methionyl-[peptide] + H2O = N-terminal L-methionyl-[peptide] + formate</text>
        <dbReference type="Rhea" id="RHEA:24420"/>
        <dbReference type="Rhea" id="RHEA-COMP:10639"/>
        <dbReference type="Rhea" id="RHEA-COMP:10640"/>
        <dbReference type="ChEBI" id="CHEBI:15377"/>
        <dbReference type="ChEBI" id="CHEBI:15740"/>
        <dbReference type="ChEBI" id="CHEBI:49298"/>
        <dbReference type="ChEBI" id="CHEBI:64731"/>
        <dbReference type="EC" id="3.5.1.88"/>
    </reaction>
</comment>
<accession>A0A034WSX3</accession>
<evidence type="ECO:0000256" key="7">
    <source>
        <dbReference type="RuleBase" id="RU362111"/>
    </source>
</evidence>
<name>A0A034WSX3_BACDO</name>
<dbReference type="RefSeq" id="XP_011203928.2">
    <property type="nucleotide sequence ID" value="XM_011205626.4"/>
</dbReference>
<dbReference type="PRINTS" id="PR01576">
    <property type="entry name" value="PDEFORMYLASE"/>
</dbReference>
<keyword evidence="3 7" id="KW-0378">Hydrolase</keyword>